<accession>A0A232FDW4</accession>
<protein>
    <submittedName>
        <fullName evidence="1">Uncharacterized protein</fullName>
    </submittedName>
</protein>
<keyword evidence="2" id="KW-1185">Reference proteome</keyword>
<gene>
    <name evidence="1" type="ORF">TSAR_010950</name>
</gene>
<name>A0A232FDW4_9HYME</name>
<dbReference type="EMBL" id="NNAY01000391">
    <property type="protein sequence ID" value="OXU28710.1"/>
    <property type="molecule type" value="Genomic_DNA"/>
</dbReference>
<comment type="caution">
    <text evidence="1">The sequence shown here is derived from an EMBL/GenBank/DDBJ whole genome shotgun (WGS) entry which is preliminary data.</text>
</comment>
<dbReference type="AlphaFoldDB" id="A0A232FDW4"/>
<reference evidence="1 2" key="1">
    <citation type="journal article" date="2017" name="Curr. Biol.">
        <title>The Evolution of Venom by Co-option of Single-Copy Genes.</title>
        <authorList>
            <person name="Martinson E.O."/>
            <person name="Mrinalini"/>
            <person name="Kelkar Y.D."/>
            <person name="Chang C.H."/>
            <person name="Werren J.H."/>
        </authorList>
    </citation>
    <scope>NUCLEOTIDE SEQUENCE [LARGE SCALE GENOMIC DNA]</scope>
    <source>
        <strain evidence="1 2">Alberta</strain>
        <tissue evidence="1">Whole body</tissue>
    </source>
</reference>
<dbReference type="Proteomes" id="UP000215335">
    <property type="component" value="Unassembled WGS sequence"/>
</dbReference>
<sequence>MAGASDCDIAQLSAENRSEYSDLCVSTPRAWTTTASILSWRMLIGLPRSSSSKSHNCLHWHQGFKNPRADPRSAFLRSDISLAVATDSKMKRRCLLVLVLGAC</sequence>
<proteinExistence type="predicted"/>
<evidence type="ECO:0000313" key="2">
    <source>
        <dbReference type="Proteomes" id="UP000215335"/>
    </source>
</evidence>
<organism evidence="1 2">
    <name type="scientific">Trichomalopsis sarcophagae</name>
    <dbReference type="NCBI Taxonomy" id="543379"/>
    <lineage>
        <taxon>Eukaryota</taxon>
        <taxon>Metazoa</taxon>
        <taxon>Ecdysozoa</taxon>
        <taxon>Arthropoda</taxon>
        <taxon>Hexapoda</taxon>
        <taxon>Insecta</taxon>
        <taxon>Pterygota</taxon>
        <taxon>Neoptera</taxon>
        <taxon>Endopterygota</taxon>
        <taxon>Hymenoptera</taxon>
        <taxon>Apocrita</taxon>
        <taxon>Proctotrupomorpha</taxon>
        <taxon>Chalcidoidea</taxon>
        <taxon>Pteromalidae</taxon>
        <taxon>Pteromalinae</taxon>
        <taxon>Trichomalopsis</taxon>
    </lineage>
</organism>
<evidence type="ECO:0000313" key="1">
    <source>
        <dbReference type="EMBL" id="OXU28710.1"/>
    </source>
</evidence>